<feature type="domain" description="Aminoglycoside phosphotransferase" evidence="1">
    <location>
        <begin position="61"/>
        <end position="228"/>
    </location>
</feature>
<proteinExistence type="predicted"/>
<evidence type="ECO:0000313" key="2">
    <source>
        <dbReference type="EMBL" id="RPA96873.1"/>
    </source>
</evidence>
<dbReference type="STRING" id="1336337.A0A3N4JF50"/>
<dbReference type="Proteomes" id="UP000276215">
    <property type="component" value="Unassembled WGS sequence"/>
</dbReference>
<sequence length="270" mass="30412">MPPPVHPLTLFPEARLIYNCNDGLRQIYDLGNGHLYKFRPHRDGIYESDIHALIKSTTTIPVPDIYYEWVTVEHIHHLIMEKIDGAPLDAVWGHLDTTSEESIVLQLIIYLKELRTITSSSIGSVSGGPLQDTYGFLFEGKNTSRGPFTDDQSLWLAMTSRLRGNPSRAMKQALLSLRPSMPECFPAVLTHADLHPGNILVRDGNIVAIIDWEIAGFFPIWMEYLHYLPASNGPELRFEDKVLKGMEAYPAVTQFMAVLGGLRLWDTVIA</sequence>
<dbReference type="Gene3D" id="3.90.1200.10">
    <property type="match status" value="1"/>
</dbReference>
<dbReference type="InterPro" id="IPR002575">
    <property type="entry name" value="Aminoglycoside_PTrfase"/>
</dbReference>
<evidence type="ECO:0000259" key="1">
    <source>
        <dbReference type="Pfam" id="PF01636"/>
    </source>
</evidence>
<dbReference type="EMBL" id="ML120410">
    <property type="protein sequence ID" value="RPA96873.1"/>
    <property type="molecule type" value="Genomic_DNA"/>
</dbReference>
<reference evidence="2 3" key="1">
    <citation type="journal article" date="2018" name="Nat. Ecol. Evol.">
        <title>Pezizomycetes genomes reveal the molecular basis of ectomycorrhizal truffle lifestyle.</title>
        <authorList>
            <person name="Murat C."/>
            <person name="Payen T."/>
            <person name="Noel B."/>
            <person name="Kuo A."/>
            <person name="Morin E."/>
            <person name="Chen J."/>
            <person name="Kohler A."/>
            <person name="Krizsan K."/>
            <person name="Balestrini R."/>
            <person name="Da Silva C."/>
            <person name="Montanini B."/>
            <person name="Hainaut M."/>
            <person name="Levati E."/>
            <person name="Barry K.W."/>
            <person name="Belfiori B."/>
            <person name="Cichocki N."/>
            <person name="Clum A."/>
            <person name="Dockter R.B."/>
            <person name="Fauchery L."/>
            <person name="Guy J."/>
            <person name="Iotti M."/>
            <person name="Le Tacon F."/>
            <person name="Lindquist E.A."/>
            <person name="Lipzen A."/>
            <person name="Malagnac F."/>
            <person name="Mello A."/>
            <person name="Molinier V."/>
            <person name="Miyauchi S."/>
            <person name="Poulain J."/>
            <person name="Riccioni C."/>
            <person name="Rubini A."/>
            <person name="Sitrit Y."/>
            <person name="Splivallo R."/>
            <person name="Traeger S."/>
            <person name="Wang M."/>
            <person name="Zifcakova L."/>
            <person name="Wipf D."/>
            <person name="Zambonelli A."/>
            <person name="Paolocci F."/>
            <person name="Nowrousian M."/>
            <person name="Ottonello S."/>
            <person name="Baldrian P."/>
            <person name="Spatafora J.W."/>
            <person name="Henrissat B."/>
            <person name="Nagy L.G."/>
            <person name="Aury J.M."/>
            <person name="Wincker P."/>
            <person name="Grigoriev I.V."/>
            <person name="Bonfante P."/>
            <person name="Martin F.M."/>
        </authorList>
    </citation>
    <scope>NUCLEOTIDE SEQUENCE [LARGE SCALE GENOMIC DNA]</scope>
    <source>
        <strain evidence="2 3">120613-1</strain>
    </source>
</reference>
<gene>
    <name evidence="2" type="ORF">L873DRAFT_1692992</name>
</gene>
<dbReference type="OrthoDB" id="2906425at2759"/>
<evidence type="ECO:0000313" key="3">
    <source>
        <dbReference type="Proteomes" id="UP000276215"/>
    </source>
</evidence>
<dbReference type="CDD" id="cd05120">
    <property type="entry name" value="APH_ChoK_like"/>
    <property type="match status" value="1"/>
</dbReference>
<keyword evidence="3" id="KW-1185">Reference proteome</keyword>
<keyword evidence="2" id="KW-0418">Kinase</keyword>
<protein>
    <submittedName>
        <fullName evidence="2">Kinase-like protein</fullName>
    </submittedName>
</protein>
<name>A0A3N4JF50_9PEZI</name>
<dbReference type="GO" id="GO:0016301">
    <property type="term" value="F:kinase activity"/>
    <property type="evidence" value="ECO:0007669"/>
    <property type="project" value="UniProtKB-KW"/>
</dbReference>
<dbReference type="InterPro" id="IPR011009">
    <property type="entry name" value="Kinase-like_dom_sf"/>
</dbReference>
<dbReference type="AlphaFoldDB" id="A0A3N4JF50"/>
<dbReference type="SUPFAM" id="SSF56112">
    <property type="entry name" value="Protein kinase-like (PK-like)"/>
    <property type="match status" value="1"/>
</dbReference>
<dbReference type="PANTHER" id="PTHR21310">
    <property type="entry name" value="AMINOGLYCOSIDE PHOSPHOTRANSFERASE-RELATED-RELATED"/>
    <property type="match status" value="1"/>
</dbReference>
<dbReference type="InterPro" id="IPR051678">
    <property type="entry name" value="AGP_Transferase"/>
</dbReference>
<keyword evidence="2" id="KW-0808">Transferase</keyword>
<dbReference type="PANTHER" id="PTHR21310:SF15">
    <property type="entry name" value="AMINOGLYCOSIDE PHOSPHOTRANSFERASE DOMAIN-CONTAINING PROTEIN"/>
    <property type="match status" value="1"/>
</dbReference>
<accession>A0A3N4JF50</accession>
<organism evidence="2 3">
    <name type="scientific">Choiromyces venosus 120613-1</name>
    <dbReference type="NCBI Taxonomy" id="1336337"/>
    <lineage>
        <taxon>Eukaryota</taxon>
        <taxon>Fungi</taxon>
        <taxon>Dikarya</taxon>
        <taxon>Ascomycota</taxon>
        <taxon>Pezizomycotina</taxon>
        <taxon>Pezizomycetes</taxon>
        <taxon>Pezizales</taxon>
        <taxon>Tuberaceae</taxon>
        <taxon>Choiromyces</taxon>
    </lineage>
</organism>
<dbReference type="Pfam" id="PF01636">
    <property type="entry name" value="APH"/>
    <property type="match status" value="1"/>
</dbReference>